<evidence type="ECO:0000256" key="3">
    <source>
        <dbReference type="ARBA" id="ARBA00022989"/>
    </source>
</evidence>
<evidence type="ECO:0000256" key="5">
    <source>
        <dbReference type="SAM" id="Phobius"/>
    </source>
</evidence>
<dbReference type="EMBL" id="LT934114">
    <property type="protein sequence ID" value="VAH47259.1"/>
    <property type="molecule type" value="Genomic_DNA"/>
</dbReference>
<dbReference type="Proteomes" id="UP000324705">
    <property type="component" value="Chromosome 2B"/>
</dbReference>
<feature type="transmembrane region" description="Helical" evidence="5">
    <location>
        <begin position="79"/>
        <end position="101"/>
    </location>
</feature>
<evidence type="ECO:0000259" key="6">
    <source>
        <dbReference type="Pfam" id="PF06813"/>
    </source>
</evidence>
<accession>A0A9R1RN24</accession>
<sequence length="157" mass="17506">MGMLADRLRAFSTNRWLVFVAAMWLQSMAGIGYLFGAISPILKAALGYNQRHVAALGIAKDLGDCVGFLAGSLSAMLPAWAMLLIGALQNFLGYGWLWLIVTKQAPPLPLSMVNVCPYLCWNQRRDIFQHNFTSYMHPEFPKEQGPNCGHSERICWA</sequence>
<comment type="subcellular location">
    <subcellularLocation>
        <location evidence="1">Membrane</location>
        <topology evidence="1">Multi-pass membrane protein</topology>
    </subcellularLocation>
</comment>
<evidence type="ECO:0000313" key="7">
    <source>
        <dbReference type="EMBL" id="VAH47259.1"/>
    </source>
</evidence>
<dbReference type="InterPro" id="IPR010658">
    <property type="entry name" value="Nodulin-like"/>
</dbReference>
<protein>
    <recommendedName>
        <fullName evidence="6">Nodulin-like domain-containing protein</fullName>
    </recommendedName>
</protein>
<evidence type="ECO:0000313" key="8">
    <source>
        <dbReference type="Proteomes" id="UP000324705"/>
    </source>
</evidence>
<reference evidence="7 8" key="1">
    <citation type="submission" date="2017-09" db="EMBL/GenBank/DDBJ databases">
        <authorList>
            <consortium name="International Durum Wheat Genome Sequencing Consortium (IDWGSC)"/>
            <person name="Milanesi L."/>
        </authorList>
    </citation>
    <scope>NUCLEOTIDE SEQUENCE [LARGE SCALE GENOMIC DNA]</scope>
    <source>
        <strain evidence="8">cv. Svevo</strain>
    </source>
</reference>
<dbReference type="PANTHER" id="PTHR21576:SF96">
    <property type="entry name" value="OS04G0388700 PROTEIN"/>
    <property type="match status" value="1"/>
</dbReference>
<organism evidence="7 8">
    <name type="scientific">Triticum turgidum subsp. durum</name>
    <name type="common">Durum wheat</name>
    <name type="synonym">Triticum durum</name>
    <dbReference type="NCBI Taxonomy" id="4567"/>
    <lineage>
        <taxon>Eukaryota</taxon>
        <taxon>Viridiplantae</taxon>
        <taxon>Streptophyta</taxon>
        <taxon>Embryophyta</taxon>
        <taxon>Tracheophyta</taxon>
        <taxon>Spermatophyta</taxon>
        <taxon>Magnoliopsida</taxon>
        <taxon>Liliopsida</taxon>
        <taxon>Poales</taxon>
        <taxon>Poaceae</taxon>
        <taxon>BOP clade</taxon>
        <taxon>Pooideae</taxon>
        <taxon>Triticodae</taxon>
        <taxon>Triticeae</taxon>
        <taxon>Triticinae</taxon>
        <taxon>Triticum</taxon>
    </lineage>
</organism>
<keyword evidence="8" id="KW-1185">Reference proteome</keyword>
<evidence type="ECO:0000256" key="1">
    <source>
        <dbReference type="ARBA" id="ARBA00004141"/>
    </source>
</evidence>
<keyword evidence="4 5" id="KW-0472">Membrane</keyword>
<dbReference type="GO" id="GO:0016020">
    <property type="term" value="C:membrane"/>
    <property type="evidence" value="ECO:0007669"/>
    <property type="project" value="UniProtKB-SubCell"/>
</dbReference>
<evidence type="ECO:0000256" key="2">
    <source>
        <dbReference type="ARBA" id="ARBA00022692"/>
    </source>
</evidence>
<evidence type="ECO:0000256" key="4">
    <source>
        <dbReference type="ARBA" id="ARBA00023136"/>
    </source>
</evidence>
<proteinExistence type="predicted"/>
<dbReference type="Gramene" id="TRITD2Bv1G141260.3">
    <property type="protein sequence ID" value="TRITD2Bv1G141260.3"/>
    <property type="gene ID" value="TRITD2Bv1G141260"/>
</dbReference>
<dbReference type="Pfam" id="PF06813">
    <property type="entry name" value="Nodulin-like"/>
    <property type="match status" value="1"/>
</dbReference>
<dbReference type="PANTHER" id="PTHR21576">
    <property type="entry name" value="UNCHARACTERIZED NODULIN-LIKE PROTEIN"/>
    <property type="match status" value="1"/>
</dbReference>
<name>A0A9R1RN24_TRITD</name>
<dbReference type="AlphaFoldDB" id="A0A9R1RN24"/>
<feature type="domain" description="Nodulin-like" evidence="6">
    <location>
        <begin position="15"/>
        <end position="122"/>
    </location>
</feature>
<keyword evidence="2 5" id="KW-0812">Transmembrane</keyword>
<gene>
    <name evidence="7" type="ORF">TRITD_2Bv1G141260</name>
</gene>
<feature type="transmembrane region" description="Helical" evidence="5">
    <location>
        <begin position="16"/>
        <end position="38"/>
    </location>
</feature>
<keyword evidence="3 5" id="KW-1133">Transmembrane helix</keyword>